<evidence type="ECO:0000313" key="2">
    <source>
        <dbReference type="Proteomes" id="UP000308230"/>
    </source>
</evidence>
<reference evidence="1 2" key="1">
    <citation type="submission" date="2019-04" db="EMBL/GenBank/DDBJ databases">
        <title>Bacillus caeni sp. nov., a bacterium isolated from mangrove sediment.</title>
        <authorList>
            <person name="Huang H."/>
            <person name="Mo K."/>
            <person name="Hu Y."/>
        </authorList>
    </citation>
    <scope>NUCLEOTIDE SEQUENCE [LARGE SCALE GENOMIC DNA]</scope>
    <source>
        <strain evidence="1 2">HB172195</strain>
    </source>
</reference>
<dbReference type="EMBL" id="SWLG01000001">
    <property type="protein sequence ID" value="TLS39315.1"/>
    <property type="molecule type" value="Genomic_DNA"/>
</dbReference>
<protein>
    <submittedName>
        <fullName evidence="1">YrzI family small protein</fullName>
    </submittedName>
</protein>
<dbReference type="Proteomes" id="UP000308230">
    <property type="component" value="Unassembled WGS sequence"/>
</dbReference>
<evidence type="ECO:0000313" key="1">
    <source>
        <dbReference type="EMBL" id="TLS39315.1"/>
    </source>
</evidence>
<dbReference type="Pfam" id="PF09501">
    <property type="entry name" value="Bac_small_YrzI"/>
    <property type="match status" value="1"/>
</dbReference>
<accession>A0A5R9FIA8</accession>
<proteinExistence type="predicted"/>
<keyword evidence="2" id="KW-1185">Reference proteome</keyword>
<organism evidence="1 2">
    <name type="scientific">Exobacillus caeni</name>
    <dbReference type="NCBI Taxonomy" id="2574798"/>
    <lineage>
        <taxon>Bacteria</taxon>
        <taxon>Bacillati</taxon>
        <taxon>Bacillota</taxon>
        <taxon>Bacilli</taxon>
        <taxon>Bacillales</taxon>
        <taxon>Guptibacillaceae</taxon>
        <taxon>Exobacillus</taxon>
    </lineage>
</organism>
<dbReference type="OrthoDB" id="2974285at2"/>
<dbReference type="InterPro" id="IPR012655">
    <property type="entry name" value="YrzI"/>
</dbReference>
<name>A0A5R9FIA8_9BACL</name>
<comment type="caution">
    <text evidence="1">The sequence shown here is derived from an EMBL/GenBank/DDBJ whole genome shotgun (WGS) entry which is preliminary data.</text>
</comment>
<dbReference type="RefSeq" id="WP_138123038.1">
    <property type="nucleotide sequence ID" value="NZ_SWLG01000001.1"/>
</dbReference>
<sequence length="47" mass="5707">MTLNLLFFTVNVTVKRNETTLEDEKNNLRVKKLMENRELKLYNEHLL</sequence>
<gene>
    <name evidence="1" type="ORF">FCL54_03145</name>
</gene>
<dbReference type="AlphaFoldDB" id="A0A5R9FIA8"/>